<protein>
    <submittedName>
        <fullName evidence="2">Uncharacterized protein</fullName>
    </submittedName>
</protein>
<name>A0AAD8NU35_TARER</name>
<feature type="chain" id="PRO_5041996942" evidence="1">
    <location>
        <begin position="22"/>
        <end position="75"/>
    </location>
</feature>
<dbReference type="EMBL" id="JAUHHV010000004">
    <property type="protein sequence ID" value="KAK1428340.1"/>
    <property type="molecule type" value="Genomic_DNA"/>
</dbReference>
<proteinExistence type="predicted"/>
<comment type="caution">
    <text evidence="2">The sequence shown here is derived from an EMBL/GenBank/DDBJ whole genome shotgun (WGS) entry which is preliminary data.</text>
</comment>
<evidence type="ECO:0000256" key="1">
    <source>
        <dbReference type="SAM" id="SignalP"/>
    </source>
</evidence>
<sequence length="75" mass="8157">MFSKTSIVLFVVVFITSEITAMELTSNHDSVRGLFSRKLKDESPVGYLKSPISLTPCCRDLTGGPPCCYNLGVGE</sequence>
<evidence type="ECO:0000313" key="3">
    <source>
        <dbReference type="Proteomes" id="UP001229421"/>
    </source>
</evidence>
<dbReference type="Proteomes" id="UP001229421">
    <property type="component" value="Unassembled WGS sequence"/>
</dbReference>
<dbReference type="AlphaFoldDB" id="A0AAD8NU35"/>
<keyword evidence="1" id="KW-0732">Signal</keyword>
<accession>A0AAD8NU35</accession>
<reference evidence="2" key="1">
    <citation type="journal article" date="2023" name="bioRxiv">
        <title>Improved chromosome-level genome assembly for marigold (Tagetes erecta).</title>
        <authorList>
            <person name="Jiang F."/>
            <person name="Yuan L."/>
            <person name="Wang S."/>
            <person name="Wang H."/>
            <person name="Xu D."/>
            <person name="Wang A."/>
            <person name="Fan W."/>
        </authorList>
    </citation>
    <scope>NUCLEOTIDE SEQUENCE</scope>
    <source>
        <strain evidence="2">WSJ</strain>
        <tissue evidence="2">Leaf</tissue>
    </source>
</reference>
<feature type="signal peptide" evidence="1">
    <location>
        <begin position="1"/>
        <end position="21"/>
    </location>
</feature>
<keyword evidence="3" id="KW-1185">Reference proteome</keyword>
<evidence type="ECO:0000313" key="2">
    <source>
        <dbReference type="EMBL" id="KAK1428340.1"/>
    </source>
</evidence>
<organism evidence="2 3">
    <name type="scientific">Tagetes erecta</name>
    <name type="common">African marigold</name>
    <dbReference type="NCBI Taxonomy" id="13708"/>
    <lineage>
        <taxon>Eukaryota</taxon>
        <taxon>Viridiplantae</taxon>
        <taxon>Streptophyta</taxon>
        <taxon>Embryophyta</taxon>
        <taxon>Tracheophyta</taxon>
        <taxon>Spermatophyta</taxon>
        <taxon>Magnoliopsida</taxon>
        <taxon>eudicotyledons</taxon>
        <taxon>Gunneridae</taxon>
        <taxon>Pentapetalae</taxon>
        <taxon>asterids</taxon>
        <taxon>campanulids</taxon>
        <taxon>Asterales</taxon>
        <taxon>Asteraceae</taxon>
        <taxon>Asteroideae</taxon>
        <taxon>Heliantheae alliance</taxon>
        <taxon>Tageteae</taxon>
        <taxon>Tagetes</taxon>
    </lineage>
</organism>
<gene>
    <name evidence="2" type="ORF">QVD17_17173</name>
</gene>